<reference evidence="1" key="1">
    <citation type="submission" date="2013-12" db="EMBL/GenBank/DDBJ databases">
        <authorList>
            <person name="Aslett M."/>
        </authorList>
    </citation>
    <scope>NUCLEOTIDE SEQUENCE [LARGE SCALE GENOMIC DNA]</scope>
    <source>
        <strain evidence="1">Lindley</strain>
    </source>
</reference>
<evidence type="ECO:0000313" key="1">
    <source>
        <dbReference type="Proteomes" id="UP000050741"/>
    </source>
</evidence>
<protein>
    <submittedName>
        <fullName evidence="2">Transposase</fullName>
    </submittedName>
</protein>
<dbReference type="Proteomes" id="UP000050741">
    <property type="component" value="Unassembled WGS sequence"/>
</dbReference>
<dbReference type="WBParaSite" id="GPLIN_000186400">
    <property type="protein sequence ID" value="GPLIN_000186400"/>
    <property type="gene ID" value="GPLIN_000186400"/>
</dbReference>
<name>A0A183BMM9_GLOPA</name>
<organism evidence="1 2">
    <name type="scientific">Globodera pallida</name>
    <name type="common">Potato cyst nematode worm</name>
    <name type="synonym">Heterodera pallida</name>
    <dbReference type="NCBI Taxonomy" id="36090"/>
    <lineage>
        <taxon>Eukaryota</taxon>
        <taxon>Metazoa</taxon>
        <taxon>Ecdysozoa</taxon>
        <taxon>Nematoda</taxon>
        <taxon>Chromadorea</taxon>
        <taxon>Rhabditida</taxon>
        <taxon>Tylenchina</taxon>
        <taxon>Tylenchomorpha</taxon>
        <taxon>Tylenchoidea</taxon>
        <taxon>Heteroderidae</taxon>
        <taxon>Heteroderinae</taxon>
        <taxon>Globodera</taxon>
    </lineage>
</organism>
<proteinExistence type="predicted"/>
<dbReference type="AlphaFoldDB" id="A0A183BMM9"/>
<reference evidence="2" key="3">
    <citation type="submission" date="2016-06" db="UniProtKB">
        <authorList>
            <consortium name="WormBaseParasite"/>
        </authorList>
    </citation>
    <scope>IDENTIFICATION</scope>
</reference>
<keyword evidence="1" id="KW-1185">Reference proteome</keyword>
<sequence length="72" mass="8157">MRNPQIFHKLQITFTLEHVIYKKVVMIYTQTKVNKEMAARLQAELSIDALGDYEGIGDKASPSTRAHPKKVG</sequence>
<reference evidence="1" key="2">
    <citation type="submission" date="2014-05" db="EMBL/GenBank/DDBJ databases">
        <title>The genome and life-stage specific transcriptomes of Globodera pallida elucidate key aspects of plant parasitism by a cyst nematode.</title>
        <authorList>
            <person name="Cotton J.A."/>
            <person name="Lilley C.J."/>
            <person name="Jones L.M."/>
            <person name="Kikuchi T."/>
            <person name="Reid A.J."/>
            <person name="Thorpe P."/>
            <person name="Tsai I.J."/>
            <person name="Beasley H."/>
            <person name="Blok V."/>
            <person name="Cock P.J.A."/>
            <person name="Van den Akker S.E."/>
            <person name="Holroyd N."/>
            <person name="Hunt M."/>
            <person name="Mantelin S."/>
            <person name="Naghra H."/>
            <person name="Pain A."/>
            <person name="Palomares-Rius J.E."/>
            <person name="Zarowiecki M."/>
            <person name="Berriman M."/>
            <person name="Jones J.T."/>
            <person name="Urwin P.E."/>
        </authorList>
    </citation>
    <scope>NUCLEOTIDE SEQUENCE [LARGE SCALE GENOMIC DNA]</scope>
    <source>
        <strain evidence="1">Lindley</strain>
    </source>
</reference>
<accession>A0A183BMM9</accession>
<evidence type="ECO:0000313" key="2">
    <source>
        <dbReference type="WBParaSite" id="GPLIN_000186400"/>
    </source>
</evidence>